<name>A0ABT0IHL6_9ACTN</name>
<feature type="chain" id="PRO_5045287046" description="DUF11 domain-containing protein" evidence="1">
    <location>
        <begin position="31"/>
        <end position="178"/>
    </location>
</feature>
<keyword evidence="3" id="KW-1185">Reference proteome</keyword>
<evidence type="ECO:0008006" key="4">
    <source>
        <dbReference type="Google" id="ProtNLM"/>
    </source>
</evidence>
<sequence>MRITHLTRASLTALLALAALLLGTALPAAAAPRAAAAGPDLVFTTSQATATPGSTVNVTMTFTNNQDTDVWFVYQSIQPTWPTTQRPDLKYSFDSCTAQGVTCSGTGGTSLSVNYAVPVPPGAQRSVDIALTIAPDSGCNGYIGFYSYLYYEYNGGQSSKDGVVSTPETRIVCAPAGS</sequence>
<keyword evidence="1" id="KW-0732">Signal</keyword>
<reference evidence="2 3" key="1">
    <citation type="submission" date="2022-04" db="EMBL/GenBank/DDBJ databases">
        <title>Streptomyces sp. nov. LCR6-01 isolated from Lichen of Dirinaria sp.</title>
        <authorList>
            <person name="Kanchanasin P."/>
            <person name="Tanasupawat S."/>
            <person name="Phongsopitanun W."/>
        </authorList>
    </citation>
    <scope>NUCLEOTIDE SEQUENCE [LARGE SCALE GENOMIC DNA]</scope>
    <source>
        <strain evidence="2 3">LCR6-01</strain>
    </source>
</reference>
<gene>
    <name evidence="2" type="ORF">M1O15_26135</name>
</gene>
<proteinExistence type="predicted"/>
<dbReference type="RefSeq" id="WP_248636639.1">
    <property type="nucleotide sequence ID" value="NZ_JALPTH010000031.1"/>
</dbReference>
<feature type="signal peptide" evidence="1">
    <location>
        <begin position="1"/>
        <end position="30"/>
    </location>
</feature>
<comment type="caution">
    <text evidence="2">The sequence shown here is derived from an EMBL/GenBank/DDBJ whole genome shotgun (WGS) entry which is preliminary data.</text>
</comment>
<organism evidence="2 3">
    <name type="scientific">Streptomyces lichenis</name>
    <dbReference type="NCBI Taxonomy" id="2306967"/>
    <lineage>
        <taxon>Bacteria</taxon>
        <taxon>Bacillati</taxon>
        <taxon>Actinomycetota</taxon>
        <taxon>Actinomycetes</taxon>
        <taxon>Kitasatosporales</taxon>
        <taxon>Streptomycetaceae</taxon>
        <taxon>Streptomyces</taxon>
    </lineage>
</organism>
<evidence type="ECO:0000256" key="1">
    <source>
        <dbReference type="SAM" id="SignalP"/>
    </source>
</evidence>
<accession>A0ABT0IHL6</accession>
<dbReference type="EMBL" id="JALPTH010000031">
    <property type="protein sequence ID" value="MCK8680811.1"/>
    <property type="molecule type" value="Genomic_DNA"/>
</dbReference>
<dbReference type="Proteomes" id="UP001522868">
    <property type="component" value="Unassembled WGS sequence"/>
</dbReference>
<evidence type="ECO:0000313" key="2">
    <source>
        <dbReference type="EMBL" id="MCK8680811.1"/>
    </source>
</evidence>
<evidence type="ECO:0000313" key="3">
    <source>
        <dbReference type="Proteomes" id="UP001522868"/>
    </source>
</evidence>
<protein>
    <recommendedName>
        <fullName evidence="4">DUF11 domain-containing protein</fullName>
    </recommendedName>
</protein>